<evidence type="ECO:0000259" key="1">
    <source>
        <dbReference type="Pfam" id="PF13568"/>
    </source>
</evidence>
<dbReference type="OrthoDB" id="961502at2"/>
<gene>
    <name evidence="2" type="ORF">EHT25_03375</name>
</gene>
<organism evidence="2 3">
    <name type="scientific">Larkinella rosea</name>
    <dbReference type="NCBI Taxonomy" id="2025312"/>
    <lineage>
        <taxon>Bacteria</taxon>
        <taxon>Pseudomonadati</taxon>
        <taxon>Bacteroidota</taxon>
        <taxon>Cytophagia</taxon>
        <taxon>Cytophagales</taxon>
        <taxon>Spirosomataceae</taxon>
        <taxon>Larkinella</taxon>
    </lineage>
</organism>
<sequence>MKGNTFILYLLFWLIGSVSCQAQSIKTLRFGMTGGVNAGLIKKDHLGLQNILWRYKVGITVEKRFHKAMALVGEITYSRQGETVNADTYTIQTGTIKDTQIINFDYVAMPIMLRFRPRSERVFLAIGGQFGYLIDSKFYFASAPDRTTPFAHTNKLDAGLIGGVGFRLGRHLVADLKYFHGMKPILANFTAPDPQTGVPTYYRREGWYNRVFSLNLTYYL</sequence>
<keyword evidence="3" id="KW-1185">Reference proteome</keyword>
<dbReference type="AlphaFoldDB" id="A0A3P1C0Q4"/>
<comment type="caution">
    <text evidence="2">The sequence shown here is derived from an EMBL/GenBank/DDBJ whole genome shotgun (WGS) entry which is preliminary data.</text>
</comment>
<dbReference type="Pfam" id="PF13568">
    <property type="entry name" value="OMP_b-brl_2"/>
    <property type="match status" value="1"/>
</dbReference>
<proteinExistence type="predicted"/>
<evidence type="ECO:0000313" key="2">
    <source>
        <dbReference type="EMBL" id="RRB06842.1"/>
    </source>
</evidence>
<dbReference type="Proteomes" id="UP000271925">
    <property type="component" value="Unassembled WGS sequence"/>
</dbReference>
<evidence type="ECO:0000313" key="3">
    <source>
        <dbReference type="Proteomes" id="UP000271925"/>
    </source>
</evidence>
<dbReference type="EMBL" id="RQJO01000007">
    <property type="protein sequence ID" value="RRB06842.1"/>
    <property type="molecule type" value="Genomic_DNA"/>
</dbReference>
<name>A0A3P1C0Q4_9BACT</name>
<protein>
    <submittedName>
        <fullName evidence="2">PorT family protein</fullName>
    </submittedName>
</protein>
<accession>A0A3P1C0Q4</accession>
<reference evidence="2 3" key="1">
    <citation type="submission" date="2018-11" db="EMBL/GenBank/DDBJ databases">
        <authorList>
            <person name="Zhou Z."/>
            <person name="Wang G."/>
        </authorList>
    </citation>
    <scope>NUCLEOTIDE SEQUENCE [LARGE SCALE GENOMIC DNA]</scope>
    <source>
        <strain evidence="2 3">KCTC52004</strain>
    </source>
</reference>
<dbReference type="RefSeq" id="WP_124870649.1">
    <property type="nucleotide sequence ID" value="NZ_RQJO01000007.1"/>
</dbReference>
<dbReference type="PROSITE" id="PS51257">
    <property type="entry name" value="PROKAR_LIPOPROTEIN"/>
    <property type="match status" value="1"/>
</dbReference>
<dbReference type="InterPro" id="IPR025665">
    <property type="entry name" value="Beta-barrel_OMP_2"/>
</dbReference>
<feature type="domain" description="Outer membrane protein beta-barrel" evidence="1">
    <location>
        <begin position="21"/>
        <end position="185"/>
    </location>
</feature>